<evidence type="ECO:0000313" key="1">
    <source>
        <dbReference type="EMBL" id="RAH47303.1"/>
    </source>
</evidence>
<keyword evidence="2" id="KW-1185">Reference proteome</keyword>
<evidence type="ECO:0000313" key="2">
    <source>
        <dbReference type="Proteomes" id="UP000249057"/>
    </source>
</evidence>
<dbReference type="EMBL" id="KZ825331">
    <property type="protein sequence ID" value="RAH47303.1"/>
    <property type="molecule type" value="Genomic_DNA"/>
</dbReference>
<name>A0ACD1GDF5_9EURO</name>
<reference evidence="1" key="1">
    <citation type="submission" date="2018-02" db="EMBL/GenBank/DDBJ databases">
        <title>The genomes of Aspergillus section Nigri reveals drivers in fungal speciation.</title>
        <authorList>
            <consortium name="DOE Joint Genome Institute"/>
            <person name="Vesth T.C."/>
            <person name="Nybo J."/>
            <person name="Theobald S."/>
            <person name="Brandl J."/>
            <person name="Frisvad J.C."/>
            <person name="Nielsen K.F."/>
            <person name="Lyhne E.K."/>
            <person name="Kogle M.E."/>
            <person name="Kuo A."/>
            <person name="Riley R."/>
            <person name="Clum A."/>
            <person name="Nolan M."/>
            <person name="Lipzen A."/>
            <person name="Salamov A."/>
            <person name="Henrissat B."/>
            <person name="Wiebenga A."/>
            <person name="De vries R.P."/>
            <person name="Grigoriev I.V."/>
            <person name="Mortensen U.H."/>
            <person name="Andersen M.R."/>
            <person name="Baker S.E."/>
        </authorList>
    </citation>
    <scope>NUCLEOTIDE SEQUENCE</scope>
    <source>
        <strain evidence="1">CBS 621.78</strain>
    </source>
</reference>
<organism evidence="1 2">
    <name type="scientific">Aspergillus brunneoviolaceus CBS 621.78</name>
    <dbReference type="NCBI Taxonomy" id="1450534"/>
    <lineage>
        <taxon>Eukaryota</taxon>
        <taxon>Fungi</taxon>
        <taxon>Dikarya</taxon>
        <taxon>Ascomycota</taxon>
        <taxon>Pezizomycotina</taxon>
        <taxon>Eurotiomycetes</taxon>
        <taxon>Eurotiomycetidae</taxon>
        <taxon>Eurotiales</taxon>
        <taxon>Aspergillaceae</taxon>
        <taxon>Aspergillus</taxon>
        <taxon>Aspergillus subgen. Circumdati</taxon>
    </lineage>
</organism>
<dbReference type="Proteomes" id="UP000249057">
    <property type="component" value="Unassembled WGS sequence"/>
</dbReference>
<gene>
    <name evidence="1" type="ORF">BO95DRAFT_513294</name>
</gene>
<accession>A0ACD1GDF5</accession>
<protein>
    <submittedName>
        <fullName evidence="1">Uncharacterized protein</fullName>
    </submittedName>
</protein>
<proteinExistence type="predicted"/>
<sequence length="114" mass="13301">MTILHLVLFRFKPEISQGRRQAFLQEFMALSQKCKDESDRLYIKSIRGGVECTPELSSDYSHIFMVEFDSLQDREFYKNVDPIHAEFASRIIPLLSLTIMAVFEESNFVGLWGF</sequence>